<dbReference type="EMBL" id="CP066744">
    <property type="protein sequence ID" value="QQK08349.1"/>
    <property type="molecule type" value="Genomic_DNA"/>
</dbReference>
<keyword evidence="2" id="KW-1185">Reference proteome</keyword>
<evidence type="ECO:0000313" key="2">
    <source>
        <dbReference type="Proteomes" id="UP000595814"/>
    </source>
</evidence>
<reference evidence="1 2" key="1">
    <citation type="journal article" date="2022" name="Int. J. Syst. Evol. Microbiol.">
        <title>Miniphocaeibacter halophilus sp. nov., an ammonium-tolerant acetate-producing bacterium isolated from a biogas system.</title>
        <authorList>
            <person name="Schnurer A."/>
            <person name="Singh A."/>
            <person name="Bi S."/>
            <person name="Qiao W."/>
            <person name="Westerholm M."/>
        </authorList>
    </citation>
    <scope>NUCLEOTIDE SEQUENCE [LARGE SCALE GENOMIC DNA]</scope>
    <source>
        <strain evidence="1 2">AMB_01</strain>
    </source>
</reference>
<organism evidence="1 2">
    <name type="scientific">Miniphocaeibacter halophilus</name>
    <dbReference type="NCBI Taxonomy" id="2931922"/>
    <lineage>
        <taxon>Bacteria</taxon>
        <taxon>Bacillati</taxon>
        <taxon>Bacillota</taxon>
        <taxon>Tissierellia</taxon>
        <taxon>Tissierellales</taxon>
        <taxon>Peptoniphilaceae</taxon>
        <taxon>Miniphocaeibacter</taxon>
    </lineage>
</organism>
<accession>A0AC61MRX4</accession>
<proteinExistence type="predicted"/>
<gene>
    <name evidence="1" type="ORF">JFY71_02055</name>
</gene>
<evidence type="ECO:0000313" key="1">
    <source>
        <dbReference type="EMBL" id="QQK08349.1"/>
    </source>
</evidence>
<dbReference type="Proteomes" id="UP000595814">
    <property type="component" value="Chromosome"/>
</dbReference>
<protein>
    <submittedName>
        <fullName evidence="1">Branched-chain amino acid ABC transporter permease</fullName>
    </submittedName>
</protein>
<name>A0AC61MRX4_9FIRM</name>
<sequence length="330" mass="35667">MTSTRKISYVAIVALVALLYFVIFLLNVNGVLGNYELGIMNFICINIILAVSLNITVGCLGQITLGHAGFMSIGAYAASLFVKSGILTGLPGYLVSLLVGGVIALGVGILIGIPGLRLKGDYLAIITLAFGEIIRTLIEYFDFTGGAQGLTGIPRYRDFTTIFVITVLSVMFMYSIMTSRHGRAVLAIREDEIASDAVGVNTTYYKVFAFALSAMFAGIAGGMYAQNMGNITARYFDYNNSINILVMVVLGGMGSFTGATISAIVLTILPEMLRTFADYRMIIYALVLIIMMIFRPTGLLGRKEFQITKIIDFIKIKIKGSDKAGGHLNE</sequence>